<reference evidence="1 2" key="1">
    <citation type="journal article" date="2019" name="Commun. Biol.">
        <title>The bagworm genome reveals a unique fibroin gene that provides high tensile strength.</title>
        <authorList>
            <person name="Kono N."/>
            <person name="Nakamura H."/>
            <person name="Ohtoshi R."/>
            <person name="Tomita M."/>
            <person name="Numata K."/>
            <person name="Arakawa K."/>
        </authorList>
    </citation>
    <scope>NUCLEOTIDE SEQUENCE [LARGE SCALE GENOMIC DNA]</scope>
</reference>
<evidence type="ECO:0000313" key="2">
    <source>
        <dbReference type="Proteomes" id="UP000299102"/>
    </source>
</evidence>
<name>A0A4C1SXE6_EUMVA</name>
<sequence length="315" mass="35335">MRLSVTVQPSFVARSSVPCACALASVSQNVRKVFARRKVRTRAPRAARRFHCAAARFGRTRSRVSLANRFSLYAAPSSGVTGGSPKPLPASGTTRYDRSKSPTNLYFLCAFAFFAFRFKLSENNTDAKWQRNIQPVKIQLSRFMRYRPLTDGERRLSDSRVSLTQLSVVHRHRVVLKLNAFRDEATRPEPGIIVRETCKRTARAGAVEPTPRRVYVGVRSPVTESPDNRDAACAAVVGDAAARGTYTHVSTYEVRGPPPFTSIRGRLFKRMCYLCVSDLEKGRNREIAVILFSSLGNRNAIGIRRTEARFWFGLE</sequence>
<keyword evidence="2" id="KW-1185">Reference proteome</keyword>
<comment type="caution">
    <text evidence="1">The sequence shown here is derived from an EMBL/GenBank/DDBJ whole genome shotgun (WGS) entry which is preliminary data.</text>
</comment>
<protein>
    <submittedName>
        <fullName evidence="1">Uncharacterized protein</fullName>
    </submittedName>
</protein>
<gene>
    <name evidence="1" type="ORF">EVAR_92763_1</name>
</gene>
<dbReference type="Proteomes" id="UP000299102">
    <property type="component" value="Unassembled WGS sequence"/>
</dbReference>
<evidence type="ECO:0000313" key="1">
    <source>
        <dbReference type="EMBL" id="GBP06859.1"/>
    </source>
</evidence>
<dbReference type="AlphaFoldDB" id="A0A4C1SXE6"/>
<dbReference type="EMBL" id="BGZK01000023">
    <property type="protein sequence ID" value="GBP06859.1"/>
    <property type="molecule type" value="Genomic_DNA"/>
</dbReference>
<proteinExistence type="predicted"/>
<accession>A0A4C1SXE6</accession>
<organism evidence="1 2">
    <name type="scientific">Eumeta variegata</name>
    <name type="common">Bagworm moth</name>
    <name type="synonym">Eumeta japonica</name>
    <dbReference type="NCBI Taxonomy" id="151549"/>
    <lineage>
        <taxon>Eukaryota</taxon>
        <taxon>Metazoa</taxon>
        <taxon>Ecdysozoa</taxon>
        <taxon>Arthropoda</taxon>
        <taxon>Hexapoda</taxon>
        <taxon>Insecta</taxon>
        <taxon>Pterygota</taxon>
        <taxon>Neoptera</taxon>
        <taxon>Endopterygota</taxon>
        <taxon>Lepidoptera</taxon>
        <taxon>Glossata</taxon>
        <taxon>Ditrysia</taxon>
        <taxon>Tineoidea</taxon>
        <taxon>Psychidae</taxon>
        <taxon>Oiketicinae</taxon>
        <taxon>Eumeta</taxon>
    </lineage>
</organism>